<keyword evidence="5" id="KW-0472">Membrane</keyword>
<dbReference type="GO" id="GO:0005886">
    <property type="term" value="C:plasma membrane"/>
    <property type="evidence" value="ECO:0007669"/>
    <property type="project" value="TreeGrafter"/>
</dbReference>
<dbReference type="InterPro" id="IPR047347">
    <property type="entry name" value="YvaQ-like_sensor"/>
</dbReference>
<keyword evidence="5" id="KW-0812">Transmembrane</keyword>
<dbReference type="Pfam" id="PF12729">
    <property type="entry name" value="4HB_MCP_1"/>
    <property type="match status" value="1"/>
</dbReference>
<dbReference type="FunFam" id="1.10.287.950:FF:000001">
    <property type="entry name" value="Methyl-accepting chemotaxis sensory transducer"/>
    <property type="match status" value="1"/>
</dbReference>
<dbReference type="CDD" id="cd06225">
    <property type="entry name" value="HAMP"/>
    <property type="match status" value="1"/>
</dbReference>
<dbReference type="Pfam" id="PF00672">
    <property type="entry name" value="HAMP"/>
    <property type="match status" value="1"/>
</dbReference>
<proteinExistence type="inferred from homology"/>
<keyword evidence="4" id="KW-0807">Transducer</keyword>
<dbReference type="SUPFAM" id="SSF58104">
    <property type="entry name" value="Methyl-accepting chemotaxis protein (MCP) signaling domain"/>
    <property type="match status" value="1"/>
</dbReference>
<organism evidence="8 9">
    <name type="scientific">Pollutimonas subterranea</name>
    <dbReference type="NCBI Taxonomy" id="2045210"/>
    <lineage>
        <taxon>Bacteria</taxon>
        <taxon>Pseudomonadati</taxon>
        <taxon>Pseudomonadota</taxon>
        <taxon>Betaproteobacteria</taxon>
        <taxon>Burkholderiales</taxon>
        <taxon>Alcaligenaceae</taxon>
        <taxon>Pollutimonas</taxon>
    </lineage>
</organism>
<dbReference type="RefSeq" id="WP_102073733.1">
    <property type="nucleotide sequence ID" value="NZ_PDNW01000006.1"/>
</dbReference>
<evidence type="ECO:0000259" key="6">
    <source>
        <dbReference type="PROSITE" id="PS50111"/>
    </source>
</evidence>
<feature type="transmembrane region" description="Helical" evidence="5">
    <location>
        <begin position="189"/>
        <end position="208"/>
    </location>
</feature>
<dbReference type="PRINTS" id="PR00260">
    <property type="entry name" value="CHEMTRNSDUCR"/>
</dbReference>
<dbReference type="CDD" id="cd11386">
    <property type="entry name" value="MCP_signal"/>
    <property type="match status" value="1"/>
</dbReference>
<evidence type="ECO:0000256" key="4">
    <source>
        <dbReference type="PROSITE-ProRule" id="PRU00284"/>
    </source>
</evidence>
<dbReference type="GO" id="GO:0004888">
    <property type="term" value="F:transmembrane signaling receptor activity"/>
    <property type="evidence" value="ECO:0007669"/>
    <property type="project" value="InterPro"/>
</dbReference>
<comment type="subcellular location">
    <subcellularLocation>
        <location evidence="1">Membrane</location>
    </subcellularLocation>
</comment>
<dbReference type="InterPro" id="IPR004090">
    <property type="entry name" value="Chemotax_Me-accpt_rcpt"/>
</dbReference>
<dbReference type="GO" id="GO:0006935">
    <property type="term" value="P:chemotaxis"/>
    <property type="evidence" value="ECO:0007669"/>
    <property type="project" value="InterPro"/>
</dbReference>
<dbReference type="InterPro" id="IPR024478">
    <property type="entry name" value="HlyB_4HB_MCP"/>
</dbReference>
<comment type="similarity">
    <text evidence="3">Belongs to the methyl-accepting chemotaxis (MCP) protein family.</text>
</comment>
<evidence type="ECO:0008006" key="10">
    <source>
        <dbReference type="Google" id="ProtNLM"/>
    </source>
</evidence>
<sequence length="537" mass="56435">MNNINIGTRLIAAFTFMLLLVAILSGIGLWRMQASSAMTDDIIEVRLKNERLIAEWNKAIALNGVRTVAAANTTNAAAARRFEEDMAKTSAIVSKLQEAVHANVTDPQGAELFNVILQKRAQYRDARAAAFDAQSKGNPQATATFIERDMPVLQGAYLQSVDDLLTFQKTSIDDNAALLDSNNAFGRNLLIGVTVLAVLAGLALALLITRSITQPLQRALRLAQTVSSRDLTGSVDIQGKDETSQLLHALKQMNDSLTSVVLDVRNGANSIATASSQIAAGNLDLSSRTEEQASSLAETAATMEQLTTTVKQNADNAQQACTLAESAAQIAVKGGDVVAQVVQTMGDITSSSRKVAEIINVIDSIAFQTNILALNAAVEAARAGEQGRGFAVVASEVRSLAQRSASAAKEIKDLIDTSVSTTEAGNRLVAEAGTTMNETVASIKRVTDIMGEITSASHEQSVGIDEVNKAVGQMDQVTQQNAALVEEAAAASASLQEQASSLADVVATFKLSTQAGAVAAKPLRKASAGATQRLGWA</sequence>
<dbReference type="CDD" id="cd19411">
    <property type="entry name" value="MCP2201-like_sensor"/>
    <property type="match status" value="1"/>
</dbReference>
<feature type="domain" description="Methyl-accepting transducer" evidence="6">
    <location>
        <begin position="267"/>
        <end position="496"/>
    </location>
</feature>
<comment type="caution">
    <text evidence="8">The sequence shown here is derived from an EMBL/GenBank/DDBJ whole genome shotgun (WGS) entry which is preliminary data.</text>
</comment>
<dbReference type="AlphaFoldDB" id="A0A2N4U594"/>
<keyword evidence="5" id="KW-1133">Transmembrane helix</keyword>
<dbReference type="Pfam" id="PF00015">
    <property type="entry name" value="MCPsignal"/>
    <property type="match status" value="1"/>
</dbReference>
<dbReference type="PANTHER" id="PTHR43531">
    <property type="entry name" value="PROTEIN ICFG"/>
    <property type="match status" value="1"/>
</dbReference>
<name>A0A2N4U594_9BURK</name>
<dbReference type="InterPro" id="IPR003660">
    <property type="entry name" value="HAMP_dom"/>
</dbReference>
<feature type="domain" description="HAMP" evidence="7">
    <location>
        <begin position="210"/>
        <end position="262"/>
    </location>
</feature>
<protein>
    <recommendedName>
        <fullName evidence="10">Methyl-accepting chemotaxis protein</fullName>
    </recommendedName>
</protein>
<feature type="transmembrane region" description="Helical" evidence="5">
    <location>
        <begin position="6"/>
        <end position="30"/>
    </location>
</feature>
<dbReference type="SMART" id="SM00283">
    <property type="entry name" value="MA"/>
    <property type="match status" value="1"/>
</dbReference>
<keyword evidence="2" id="KW-0488">Methylation</keyword>
<evidence type="ECO:0000313" key="9">
    <source>
        <dbReference type="Proteomes" id="UP000234190"/>
    </source>
</evidence>
<evidence type="ECO:0000259" key="7">
    <source>
        <dbReference type="PROSITE" id="PS50885"/>
    </source>
</evidence>
<dbReference type="InterPro" id="IPR051310">
    <property type="entry name" value="MCP_chemotaxis"/>
</dbReference>
<dbReference type="InterPro" id="IPR004089">
    <property type="entry name" value="MCPsignal_dom"/>
</dbReference>
<dbReference type="GO" id="GO:0007165">
    <property type="term" value="P:signal transduction"/>
    <property type="evidence" value="ECO:0007669"/>
    <property type="project" value="UniProtKB-KW"/>
</dbReference>
<dbReference type="Proteomes" id="UP000234190">
    <property type="component" value="Unassembled WGS sequence"/>
</dbReference>
<evidence type="ECO:0000256" key="1">
    <source>
        <dbReference type="ARBA" id="ARBA00004370"/>
    </source>
</evidence>
<evidence type="ECO:0000256" key="3">
    <source>
        <dbReference type="ARBA" id="ARBA00029447"/>
    </source>
</evidence>
<evidence type="ECO:0000256" key="5">
    <source>
        <dbReference type="SAM" id="Phobius"/>
    </source>
</evidence>
<dbReference type="PROSITE" id="PS50111">
    <property type="entry name" value="CHEMOTAXIS_TRANSDUC_2"/>
    <property type="match status" value="1"/>
</dbReference>
<dbReference type="OrthoDB" id="9806477at2"/>
<gene>
    <name evidence="8" type="ORF">CR159_09275</name>
</gene>
<reference evidence="8 9" key="1">
    <citation type="submission" date="2017-10" db="EMBL/GenBank/DDBJ databases">
        <title>Two draft genome sequences of Pusillimonas sp. strains isolated from a nitrate- and radionuclide-contaminated groundwater in Russia.</title>
        <authorList>
            <person name="Grouzdev D.S."/>
            <person name="Tourova T.P."/>
            <person name="Goeva M.A."/>
            <person name="Babich T.L."/>
            <person name="Sokolova D.S."/>
            <person name="Abdullin R."/>
            <person name="Poltaraus A.B."/>
            <person name="Toshchakov S.V."/>
            <person name="Nazina T.N."/>
        </authorList>
    </citation>
    <scope>NUCLEOTIDE SEQUENCE [LARGE SCALE GENOMIC DNA]</scope>
    <source>
        <strain evidence="8 9">JR1/69-3-13</strain>
    </source>
</reference>
<dbReference type="SMART" id="SM00304">
    <property type="entry name" value="HAMP"/>
    <property type="match status" value="1"/>
</dbReference>
<dbReference type="EMBL" id="PDNW01000006">
    <property type="protein sequence ID" value="PLC50186.1"/>
    <property type="molecule type" value="Genomic_DNA"/>
</dbReference>
<keyword evidence="9" id="KW-1185">Reference proteome</keyword>
<dbReference type="PROSITE" id="PS50885">
    <property type="entry name" value="HAMP"/>
    <property type="match status" value="1"/>
</dbReference>
<evidence type="ECO:0000313" key="8">
    <source>
        <dbReference type="EMBL" id="PLC50186.1"/>
    </source>
</evidence>
<accession>A0A2N4U594</accession>
<evidence type="ECO:0000256" key="2">
    <source>
        <dbReference type="ARBA" id="ARBA00022481"/>
    </source>
</evidence>
<dbReference type="PANTHER" id="PTHR43531:SF14">
    <property type="entry name" value="METHYL-ACCEPTING CHEMOTAXIS PROTEIN I-RELATED"/>
    <property type="match status" value="1"/>
</dbReference>
<dbReference type="Gene3D" id="1.10.287.950">
    <property type="entry name" value="Methyl-accepting chemotaxis protein"/>
    <property type="match status" value="1"/>
</dbReference>